<dbReference type="InterPro" id="IPR020084">
    <property type="entry name" value="NUDIX_hydrolase_CS"/>
</dbReference>
<dbReference type="SUPFAM" id="SSF55811">
    <property type="entry name" value="Nudix"/>
    <property type="match status" value="1"/>
</dbReference>
<evidence type="ECO:0000256" key="16">
    <source>
        <dbReference type="ARBA" id="ARBA00042798"/>
    </source>
</evidence>
<dbReference type="PANTHER" id="PTHR47707:SF1">
    <property type="entry name" value="NUDIX HYDROLASE FAMILY PROTEIN"/>
    <property type="match status" value="1"/>
</dbReference>
<dbReference type="OrthoDB" id="9787476at2"/>
<dbReference type="Proteomes" id="UP000061569">
    <property type="component" value="Chromosome"/>
</dbReference>
<dbReference type="GO" id="GO:0044715">
    <property type="term" value="F:8-oxo-dGDP phosphatase activity"/>
    <property type="evidence" value="ECO:0007669"/>
    <property type="project" value="TreeGrafter"/>
</dbReference>
<evidence type="ECO:0000256" key="2">
    <source>
        <dbReference type="ARBA" id="ARBA00005582"/>
    </source>
</evidence>
<keyword evidence="7 17" id="KW-0378">Hydrolase</keyword>
<gene>
    <name evidence="19" type="primary">mutT</name>
    <name evidence="19" type="ORF">GLE_2689</name>
</gene>
<dbReference type="InterPro" id="IPR047127">
    <property type="entry name" value="MutT-like"/>
</dbReference>
<evidence type="ECO:0000256" key="12">
    <source>
        <dbReference type="ARBA" id="ARBA00038905"/>
    </source>
</evidence>
<keyword evidence="3" id="KW-0515">Mutator protein</keyword>
<organism evidence="19 20">
    <name type="scientific">Lysobacter enzymogenes</name>
    <dbReference type="NCBI Taxonomy" id="69"/>
    <lineage>
        <taxon>Bacteria</taxon>
        <taxon>Pseudomonadati</taxon>
        <taxon>Pseudomonadota</taxon>
        <taxon>Gammaproteobacteria</taxon>
        <taxon>Lysobacterales</taxon>
        <taxon>Lysobacteraceae</taxon>
        <taxon>Lysobacter</taxon>
    </lineage>
</organism>
<evidence type="ECO:0000256" key="9">
    <source>
        <dbReference type="ARBA" id="ARBA00023204"/>
    </source>
</evidence>
<comment type="catalytic activity">
    <reaction evidence="11">
        <text>8-oxo-GTP + H2O = 8-oxo-GMP + diphosphate + H(+)</text>
        <dbReference type="Rhea" id="RHEA:67616"/>
        <dbReference type="ChEBI" id="CHEBI:15377"/>
        <dbReference type="ChEBI" id="CHEBI:15378"/>
        <dbReference type="ChEBI" id="CHEBI:33019"/>
        <dbReference type="ChEBI" id="CHEBI:143553"/>
        <dbReference type="ChEBI" id="CHEBI:145694"/>
    </reaction>
</comment>
<evidence type="ECO:0000256" key="3">
    <source>
        <dbReference type="ARBA" id="ARBA00022457"/>
    </source>
</evidence>
<dbReference type="PRINTS" id="PR00502">
    <property type="entry name" value="NUDIXFAMILY"/>
</dbReference>
<dbReference type="AlphaFoldDB" id="A0A0S2DHK5"/>
<dbReference type="PATRIC" id="fig|69.6.peg.2648"/>
<dbReference type="PROSITE" id="PS00893">
    <property type="entry name" value="NUDIX_BOX"/>
    <property type="match status" value="1"/>
</dbReference>
<dbReference type="Gene3D" id="3.90.79.10">
    <property type="entry name" value="Nucleoside Triphosphate Pyrophosphohydrolase"/>
    <property type="match status" value="1"/>
</dbReference>
<evidence type="ECO:0000313" key="20">
    <source>
        <dbReference type="Proteomes" id="UP000061569"/>
    </source>
</evidence>
<dbReference type="InterPro" id="IPR000086">
    <property type="entry name" value="NUDIX_hydrolase_dom"/>
</dbReference>
<dbReference type="STRING" id="69.GLE_2689"/>
<evidence type="ECO:0000256" key="11">
    <source>
        <dbReference type="ARBA" id="ARBA00036904"/>
    </source>
</evidence>
<dbReference type="GO" id="GO:0044716">
    <property type="term" value="F:8-oxo-GDP phosphatase activity"/>
    <property type="evidence" value="ECO:0007669"/>
    <property type="project" value="TreeGrafter"/>
</dbReference>
<evidence type="ECO:0000256" key="5">
    <source>
        <dbReference type="ARBA" id="ARBA00022723"/>
    </source>
</evidence>
<evidence type="ECO:0000256" key="4">
    <source>
        <dbReference type="ARBA" id="ARBA00022705"/>
    </source>
</evidence>
<keyword evidence="5" id="KW-0479">Metal-binding</keyword>
<evidence type="ECO:0000256" key="17">
    <source>
        <dbReference type="RuleBase" id="RU003476"/>
    </source>
</evidence>
<dbReference type="KEGG" id="lez:GLE_2689"/>
<dbReference type="GO" id="GO:0006281">
    <property type="term" value="P:DNA repair"/>
    <property type="evidence" value="ECO:0007669"/>
    <property type="project" value="UniProtKB-KW"/>
</dbReference>
<dbReference type="EMBL" id="CP013140">
    <property type="protein sequence ID" value="ALN58037.1"/>
    <property type="molecule type" value="Genomic_DNA"/>
</dbReference>
<evidence type="ECO:0000256" key="7">
    <source>
        <dbReference type="ARBA" id="ARBA00022801"/>
    </source>
</evidence>
<evidence type="ECO:0000256" key="6">
    <source>
        <dbReference type="ARBA" id="ARBA00022763"/>
    </source>
</evidence>
<accession>A0A0S2DHK5</accession>
<dbReference type="GO" id="GO:0046872">
    <property type="term" value="F:metal ion binding"/>
    <property type="evidence" value="ECO:0007669"/>
    <property type="project" value="UniProtKB-KW"/>
</dbReference>
<evidence type="ECO:0000256" key="14">
    <source>
        <dbReference type="ARBA" id="ARBA00041592"/>
    </source>
</evidence>
<keyword evidence="8" id="KW-0460">Magnesium</keyword>
<comment type="cofactor">
    <cofactor evidence="1">
        <name>Mg(2+)</name>
        <dbReference type="ChEBI" id="CHEBI:18420"/>
    </cofactor>
</comment>
<evidence type="ECO:0000256" key="13">
    <source>
        <dbReference type="ARBA" id="ARBA00040794"/>
    </source>
</evidence>
<dbReference type="RefSeq" id="WP_057947737.1">
    <property type="nucleotide sequence ID" value="NZ_CP110813.1"/>
</dbReference>
<dbReference type="EC" id="3.6.1.55" evidence="12"/>
<dbReference type="Pfam" id="PF00293">
    <property type="entry name" value="NUDIX"/>
    <property type="match status" value="1"/>
</dbReference>
<dbReference type="GO" id="GO:0006260">
    <property type="term" value="P:DNA replication"/>
    <property type="evidence" value="ECO:0007669"/>
    <property type="project" value="UniProtKB-KW"/>
</dbReference>
<sequence length="137" mass="14853">MSADPTPPIGWVGALLLRDGLVLLGLRALHKRLAPGRWDLPGGHVEPGETPEQALWRELAEETGVGPPADPAAAARIVAEFAFDGVVLRLYAVRDWVGEPRALGDEHQRLQWFAPAQAAALPDLSHPRLGELLRRLA</sequence>
<feature type="domain" description="Nudix hydrolase" evidence="18">
    <location>
        <begin position="7"/>
        <end position="137"/>
    </location>
</feature>
<comment type="catalytic activity">
    <reaction evidence="10">
        <text>8-oxo-dGTP + H2O = 8-oxo-dGMP + diphosphate + H(+)</text>
        <dbReference type="Rhea" id="RHEA:31575"/>
        <dbReference type="ChEBI" id="CHEBI:15377"/>
        <dbReference type="ChEBI" id="CHEBI:15378"/>
        <dbReference type="ChEBI" id="CHEBI:33019"/>
        <dbReference type="ChEBI" id="CHEBI:63224"/>
        <dbReference type="ChEBI" id="CHEBI:77896"/>
        <dbReference type="EC" id="3.6.1.55"/>
    </reaction>
</comment>
<dbReference type="PANTHER" id="PTHR47707">
    <property type="entry name" value="8-OXO-DGTP DIPHOSPHATASE"/>
    <property type="match status" value="1"/>
</dbReference>
<reference evidence="19 20" key="1">
    <citation type="submission" date="2015-11" db="EMBL/GenBank/DDBJ databases">
        <title>Genome sequences of Lysobacter enzymogenes strain C3 and Lysobacter antibioticus ATCC 29479.</title>
        <authorList>
            <person name="Kobayashi D.Y."/>
        </authorList>
    </citation>
    <scope>NUCLEOTIDE SEQUENCE [LARGE SCALE GENOMIC DNA]</scope>
    <source>
        <strain evidence="19 20">C3</strain>
    </source>
</reference>
<protein>
    <recommendedName>
        <fullName evidence="13">8-oxo-dGTP diphosphatase</fullName>
        <ecNumber evidence="12">3.6.1.55</ecNumber>
    </recommendedName>
    <alternativeName>
        <fullName evidence="16">7,8-dihydro-8-oxoguanine-triphosphatase</fullName>
    </alternativeName>
    <alternativeName>
        <fullName evidence="15">Mutator protein MutT</fullName>
    </alternativeName>
    <alternativeName>
        <fullName evidence="14">dGTP pyrophosphohydrolase</fullName>
    </alternativeName>
</protein>
<evidence type="ECO:0000259" key="18">
    <source>
        <dbReference type="PROSITE" id="PS51462"/>
    </source>
</evidence>
<dbReference type="InterPro" id="IPR020476">
    <property type="entry name" value="Nudix_hydrolase"/>
</dbReference>
<dbReference type="GO" id="GO:0035539">
    <property type="term" value="F:8-oxo-7,8-dihydrodeoxyguanosine triphosphate pyrophosphatase activity"/>
    <property type="evidence" value="ECO:0007669"/>
    <property type="project" value="UniProtKB-EC"/>
</dbReference>
<dbReference type="GO" id="GO:0008413">
    <property type="term" value="F:8-oxo-7,8-dihydroguanosine triphosphate pyrophosphatase activity"/>
    <property type="evidence" value="ECO:0007669"/>
    <property type="project" value="TreeGrafter"/>
</dbReference>
<evidence type="ECO:0000256" key="8">
    <source>
        <dbReference type="ARBA" id="ARBA00022842"/>
    </source>
</evidence>
<evidence type="ECO:0000256" key="10">
    <source>
        <dbReference type="ARBA" id="ARBA00035861"/>
    </source>
</evidence>
<keyword evidence="6" id="KW-0227">DNA damage</keyword>
<keyword evidence="9" id="KW-0234">DNA repair</keyword>
<keyword evidence="4" id="KW-0235">DNA replication</keyword>
<comment type="similarity">
    <text evidence="2 17">Belongs to the Nudix hydrolase family.</text>
</comment>
<evidence type="ECO:0000256" key="1">
    <source>
        <dbReference type="ARBA" id="ARBA00001946"/>
    </source>
</evidence>
<proteinExistence type="inferred from homology"/>
<dbReference type="PROSITE" id="PS51462">
    <property type="entry name" value="NUDIX"/>
    <property type="match status" value="1"/>
</dbReference>
<evidence type="ECO:0000313" key="19">
    <source>
        <dbReference type="EMBL" id="ALN58037.1"/>
    </source>
</evidence>
<dbReference type="InterPro" id="IPR015797">
    <property type="entry name" value="NUDIX_hydrolase-like_dom_sf"/>
</dbReference>
<name>A0A0S2DHK5_LYSEN</name>
<evidence type="ECO:0000256" key="15">
    <source>
        <dbReference type="ARBA" id="ARBA00041979"/>
    </source>
</evidence>